<evidence type="ECO:0000256" key="2">
    <source>
        <dbReference type="ARBA" id="ARBA00009840"/>
    </source>
</evidence>
<keyword evidence="4 6" id="KW-0175">Coiled coil</keyword>
<evidence type="ECO:0000256" key="5">
    <source>
        <dbReference type="ARBA" id="ARBA00023172"/>
    </source>
</evidence>
<feature type="transmembrane region" description="Helical" evidence="7">
    <location>
        <begin position="6"/>
        <end position="25"/>
    </location>
</feature>
<reference evidence="8 9" key="1">
    <citation type="submission" date="2019-09" db="EMBL/GenBank/DDBJ databases">
        <title>Parvibaculum sedimenti sp. nov., isolated from sediment.</title>
        <authorList>
            <person name="Wang Y."/>
        </authorList>
    </citation>
    <scope>NUCLEOTIDE SEQUENCE [LARGE SCALE GENOMIC DNA]</scope>
    <source>
        <strain evidence="8 9">HXT-9</strain>
    </source>
</reference>
<dbReference type="PANTHER" id="PTHR30563">
    <property type="entry name" value="DNA RECOMBINATION PROTEIN RMUC"/>
    <property type="match status" value="1"/>
</dbReference>
<organism evidence="8 9">
    <name type="scientific">Parvibaculum sedimenti</name>
    <dbReference type="NCBI Taxonomy" id="2608632"/>
    <lineage>
        <taxon>Bacteria</taxon>
        <taxon>Pseudomonadati</taxon>
        <taxon>Pseudomonadota</taxon>
        <taxon>Alphaproteobacteria</taxon>
        <taxon>Hyphomicrobiales</taxon>
        <taxon>Parvibaculaceae</taxon>
        <taxon>Parvibaculum</taxon>
    </lineage>
</organism>
<comment type="function">
    <text evidence="1">Involved in DNA recombination.</text>
</comment>
<sequence>MSDPASFLLGVLLAGLLAALAIWLMRARPRTEPDRLETEFARLAGLQAELAGRLSAMADAQTQAQGELARTLNERLDQVGHRVGTSLEETSAKTAETLGNLAARLAVIDEAQKNITDLSSQVVGLQDILANKQARGAFGEVQLQDIVKNALPPSAYAFQATLKSGVRADCLIHLPNPPGSIAIDAKFPLDAYHGLRNAKDDGERNLAQRQFRGDLLKHVSDISGKYIVPGETAESALMFLPSEAVYAELHANFPDVVTKSYQARVWIVSPTTLMATLNTVRAVLKDVEMRKQAGVIQKYVGLLLKDVERLDDRVENLEKHFQSAEKDIREIRTSADQITKRGEKIHDVELGEAEAQEALAATGRRVERDLLTSK</sequence>
<feature type="coiled-coil region" evidence="6">
    <location>
        <begin position="300"/>
        <end position="334"/>
    </location>
</feature>
<keyword evidence="9" id="KW-1185">Reference proteome</keyword>
<evidence type="ECO:0000256" key="3">
    <source>
        <dbReference type="ARBA" id="ARBA00021840"/>
    </source>
</evidence>
<evidence type="ECO:0000313" key="9">
    <source>
        <dbReference type="Proteomes" id="UP000468901"/>
    </source>
</evidence>
<gene>
    <name evidence="8" type="primary">rmuC</name>
    <name evidence="8" type="ORF">F2P47_01675</name>
</gene>
<dbReference type="Pfam" id="PF02646">
    <property type="entry name" value="RmuC"/>
    <property type="match status" value="1"/>
</dbReference>
<dbReference type="InterPro" id="IPR003798">
    <property type="entry name" value="DNA_recombination_RmuC"/>
</dbReference>
<evidence type="ECO:0000256" key="4">
    <source>
        <dbReference type="ARBA" id="ARBA00023054"/>
    </source>
</evidence>
<dbReference type="AlphaFoldDB" id="A0A6N6VMT4"/>
<dbReference type="Proteomes" id="UP000468901">
    <property type="component" value="Unassembled WGS sequence"/>
</dbReference>
<comment type="similarity">
    <text evidence="2">Belongs to the RmuC family.</text>
</comment>
<evidence type="ECO:0000313" key="8">
    <source>
        <dbReference type="EMBL" id="KAB7742861.1"/>
    </source>
</evidence>
<keyword evidence="7" id="KW-1133">Transmembrane helix</keyword>
<evidence type="ECO:0000256" key="1">
    <source>
        <dbReference type="ARBA" id="ARBA00003416"/>
    </source>
</evidence>
<dbReference type="GO" id="GO:0006310">
    <property type="term" value="P:DNA recombination"/>
    <property type="evidence" value="ECO:0007669"/>
    <property type="project" value="UniProtKB-KW"/>
</dbReference>
<evidence type="ECO:0000256" key="6">
    <source>
        <dbReference type="SAM" id="Coils"/>
    </source>
</evidence>
<keyword evidence="5" id="KW-0233">DNA recombination</keyword>
<evidence type="ECO:0000256" key="7">
    <source>
        <dbReference type="SAM" id="Phobius"/>
    </source>
</evidence>
<comment type="caution">
    <text evidence="8">The sequence shown here is derived from an EMBL/GenBank/DDBJ whole genome shotgun (WGS) entry which is preliminary data.</text>
</comment>
<accession>A0A6N6VMT4</accession>
<name>A0A6N6VMT4_9HYPH</name>
<keyword evidence="7" id="KW-0472">Membrane</keyword>
<dbReference type="EMBL" id="WESC01000001">
    <property type="protein sequence ID" value="KAB7742861.1"/>
    <property type="molecule type" value="Genomic_DNA"/>
</dbReference>
<dbReference type="PANTHER" id="PTHR30563:SF0">
    <property type="entry name" value="DNA RECOMBINATION PROTEIN RMUC"/>
    <property type="match status" value="1"/>
</dbReference>
<proteinExistence type="inferred from homology"/>
<dbReference type="RefSeq" id="WP_152214412.1">
    <property type="nucleotide sequence ID" value="NZ_JBAQYD010000344.1"/>
</dbReference>
<keyword evidence="7" id="KW-0812">Transmembrane</keyword>
<protein>
    <recommendedName>
        <fullName evidence="3">DNA recombination protein RmuC homolog</fullName>
    </recommendedName>
</protein>